<keyword evidence="4" id="KW-0456">Lyase</keyword>
<feature type="repeat" description="NHL" evidence="2">
    <location>
        <begin position="306"/>
        <end position="337"/>
    </location>
</feature>
<keyword evidence="5" id="KW-1185">Reference proteome</keyword>
<evidence type="ECO:0000256" key="2">
    <source>
        <dbReference type="PROSITE-ProRule" id="PRU00504"/>
    </source>
</evidence>
<dbReference type="InterPro" id="IPR056822">
    <property type="entry name" value="TEN_NHL"/>
</dbReference>
<dbReference type="PANTHER" id="PTHR46388">
    <property type="entry name" value="NHL REPEAT-CONTAINING PROTEIN 2"/>
    <property type="match status" value="1"/>
</dbReference>
<dbReference type="PANTHER" id="PTHR46388:SF2">
    <property type="entry name" value="NHL REPEAT-CONTAINING PROTEIN 2"/>
    <property type="match status" value="1"/>
</dbReference>
<evidence type="ECO:0000313" key="4">
    <source>
        <dbReference type="EMBL" id="QDT52109.1"/>
    </source>
</evidence>
<accession>A0A517S7M7</accession>
<sequence length="387" mass="41244">MKSQTIGAPTVVARAFDGGACDQRLKSRGRRLWPQGGISAVAIAAILLPLPAAGAQPVVKTVELVIGSRLPAEGGPETTPASPLKSPFGVDFDPSGSMFIVELEGGRVFERTPDGKIQHIGGDGSKSYAGDGMPLARATFNGMHNVAITKTGRMLIADTWNNCVREVDLKTRTIKTLAGSSQPGFADGPGLEARFNHVMCVTLDPAEKELHIADINNRRIRVLNLETNVVRTIAGNGMKGVPKDGTAALEAPLVDPRAVAADSHGRVYVLERGGHAVRRIDPEGVIRTVVGTGKAGFKDGPAREAQLNSPKHLCVDEQGRVYIADDANAAIRCYDPATETVTTLLGRGQGDARITLKRPHGVTREKNGLYALDTYHDRIFLLELGDE</sequence>
<evidence type="ECO:0000313" key="5">
    <source>
        <dbReference type="Proteomes" id="UP000315700"/>
    </source>
</evidence>
<dbReference type="RefSeq" id="WP_145026188.1">
    <property type="nucleotide sequence ID" value="NZ_CP036271.1"/>
</dbReference>
<dbReference type="OrthoDB" id="9799230at2"/>
<dbReference type="AlphaFoldDB" id="A0A517S7M7"/>
<dbReference type="PROSITE" id="PS51125">
    <property type="entry name" value="NHL"/>
    <property type="match status" value="1"/>
</dbReference>
<dbReference type="InParanoid" id="A0A517S7M7"/>
<reference evidence="4 5" key="1">
    <citation type="submission" date="2019-02" db="EMBL/GenBank/DDBJ databases">
        <title>Deep-cultivation of Planctomycetes and their phenomic and genomic characterization uncovers novel biology.</title>
        <authorList>
            <person name="Wiegand S."/>
            <person name="Jogler M."/>
            <person name="Boedeker C."/>
            <person name="Pinto D."/>
            <person name="Vollmers J."/>
            <person name="Rivas-Marin E."/>
            <person name="Kohn T."/>
            <person name="Peeters S.H."/>
            <person name="Heuer A."/>
            <person name="Rast P."/>
            <person name="Oberbeckmann S."/>
            <person name="Bunk B."/>
            <person name="Jeske O."/>
            <person name="Meyerdierks A."/>
            <person name="Storesund J.E."/>
            <person name="Kallscheuer N."/>
            <person name="Luecker S."/>
            <person name="Lage O.M."/>
            <person name="Pohl T."/>
            <person name="Merkel B.J."/>
            <person name="Hornburger P."/>
            <person name="Mueller R.-W."/>
            <person name="Bruemmer F."/>
            <person name="Labrenz M."/>
            <person name="Spormann A.M."/>
            <person name="Op den Camp H."/>
            <person name="Overmann J."/>
            <person name="Amann R."/>
            <person name="Jetten M.S.M."/>
            <person name="Mascher T."/>
            <person name="Medema M.H."/>
            <person name="Devos D.P."/>
            <person name="Kaster A.-K."/>
            <person name="Ovreas L."/>
            <person name="Rohde M."/>
            <person name="Galperin M.Y."/>
            <person name="Jogler C."/>
        </authorList>
    </citation>
    <scope>NUCLEOTIDE SEQUENCE [LARGE SCALE GENOMIC DNA]</scope>
    <source>
        <strain evidence="4 5">Pan44</strain>
    </source>
</reference>
<proteinExistence type="predicted"/>
<dbReference type="Pfam" id="PF25021">
    <property type="entry name" value="TEN_NHL"/>
    <property type="match status" value="1"/>
</dbReference>
<protein>
    <submittedName>
        <fullName evidence="4">Virginiamycin B lyase</fullName>
    </submittedName>
</protein>
<dbReference type="GO" id="GO:0016829">
    <property type="term" value="F:lyase activity"/>
    <property type="evidence" value="ECO:0007669"/>
    <property type="project" value="UniProtKB-KW"/>
</dbReference>
<evidence type="ECO:0000259" key="3">
    <source>
        <dbReference type="Pfam" id="PF25021"/>
    </source>
</evidence>
<organism evidence="4 5">
    <name type="scientific">Caulifigura coniformis</name>
    <dbReference type="NCBI Taxonomy" id="2527983"/>
    <lineage>
        <taxon>Bacteria</taxon>
        <taxon>Pseudomonadati</taxon>
        <taxon>Planctomycetota</taxon>
        <taxon>Planctomycetia</taxon>
        <taxon>Planctomycetales</taxon>
        <taxon>Planctomycetaceae</taxon>
        <taxon>Caulifigura</taxon>
    </lineage>
</organism>
<evidence type="ECO:0000256" key="1">
    <source>
        <dbReference type="ARBA" id="ARBA00022737"/>
    </source>
</evidence>
<dbReference type="InterPro" id="IPR011042">
    <property type="entry name" value="6-blade_b-propeller_TolB-like"/>
</dbReference>
<dbReference type="SUPFAM" id="SSF101898">
    <property type="entry name" value="NHL repeat"/>
    <property type="match status" value="1"/>
</dbReference>
<dbReference type="Gene3D" id="2.120.10.30">
    <property type="entry name" value="TolB, C-terminal domain"/>
    <property type="match status" value="3"/>
</dbReference>
<name>A0A517S7M7_9PLAN</name>
<keyword evidence="1" id="KW-0677">Repeat</keyword>
<gene>
    <name evidence="4" type="primary">vgb_1</name>
    <name evidence="4" type="ORF">Pan44_01180</name>
</gene>
<feature type="domain" description="Teneurin NHL" evidence="3">
    <location>
        <begin position="193"/>
        <end position="292"/>
    </location>
</feature>
<dbReference type="EMBL" id="CP036271">
    <property type="protein sequence ID" value="QDT52109.1"/>
    <property type="molecule type" value="Genomic_DNA"/>
</dbReference>
<dbReference type="Proteomes" id="UP000315700">
    <property type="component" value="Chromosome"/>
</dbReference>
<dbReference type="KEGG" id="ccos:Pan44_01180"/>
<dbReference type="InterPro" id="IPR001258">
    <property type="entry name" value="NHL_repeat"/>
</dbReference>